<dbReference type="GO" id="GO:0005666">
    <property type="term" value="C:RNA polymerase III complex"/>
    <property type="evidence" value="ECO:0007669"/>
    <property type="project" value="TreeGrafter"/>
</dbReference>
<organism evidence="2 3">
    <name type="scientific">Fistulifera solaris</name>
    <name type="common">Oleaginous diatom</name>
    <dbReference type="NCBI Taxonomy" id="1519565"/>
    <lineage>
        <taxon>Eukaryota</taxon>
        <taxon>Sar</taxon>
        <taxon>Stramenopiles</taxon>
        <taxon>Ochrophyta</taxon>
        <taxon>Bacillariophyta</taxon>
        <taxon>Bacillariophyceae</taxon>
        <taxon>Bacillariophycidae</taxon>
        <taxon>Naviculales</taxon>
        <taxon>Naviculaceae</taxon>
        <taxon>Fistulifera</taxon>
    </lineage>
</organism>
<evidence type="ECO:0000313" key="3">
    <source>
        <dbReference type="Proteomes" id="UP000198406"/>
    </source>
</evidence>
<dbReference type="AlphaFoldDB" id="A0A1Z5JGS9"/>
<evidence type="ECO:0000313" key="2">
    <source>
        <dbReference type="EMBL" id="GAX13199.1"/>
    </source>
</evidence>
<reference evidence="2 3" key="1">
    <citation type="journal article" date="2015" name="Plant Cell">
        <title>Oil accumulation by the oleaginous diatom Fistulifera solaris as revealed by the genome and transcriptome.</title>
        <authorList>
            <person name="Tanaka T."/>
            <person name="Maeda Y."/>
            <person name="Veluchamy A."/>
            <person name="Tanaka M."/>
            <person name="Abida H."/>
            <person name="Marechal E."/>
            <person name="Bowler C."/>
            <person name="Muto M."/>
            <person name="Sunaga Y."/>
            <person name="Tanaka M."/>
            <person name="Yoshino T."/>
            <person name="Taniguchi T."/>
            <person name="Fukuda Y."/>
            <person name="Nemoto M."/>
            <person name="Matsumoto M."/>
            <person name="Wong P.S."/>
            <person name="Aburatani S."/>
            <person name="Fujibuchi W."/>
        </authorList>
    </citation>
    <scope>NUCLEOTIDE SEQUENCE [LARGE SCALE GENOMIC DNA]</scope>
    <source>
        <strain evidence="2 3">JPCC DA0580</strain>
    </source>
</reference>
<dbReference type="OrthoDB" id="340681at2759"/>
<dbReference type="PANTHER" id="PTHR12069:SF0">
    <property type="entry name" value="DNA-DIRECTED RNA POLYMERASE III SUBUNIT RPC5"/>
    <property type="match status" value="1"/>
</dbReference>
<gene>
    <name evidence="2" type="ORF">FisN_17Hu130</name>
</gene>
<name>A0A1Z5JGS9_FISSO</name>
<comment type="caution">
    <text evidence="2">The sequence shown here is derived from an EMBL/GenBank/DDBJ whole genome shotgun (WGS) entry which is preliminary data.</text>
</comment>
<keyword evidence="3" id="KW-1185">Reference proteome</keyword>
<accession>A0A1Z5JGS9</accession>
<protein>
    <submittedName>
        <fullName evidence="2">DNA-directed RNA polymerase III subunit RPC5</fullName>
    </submittedName>
</protein>
<dbReference type="InterPro" id="IPR006886">
    <property type="entry name" value="RNA_pol_III_Rpc5"/>
</dbReference>
<keyword evidence="2" id="KW-0804">Transcription</keyword>
<dbReference type="EMBL" id="BDSP01000061">
    <property type="protein sequence ID" value="GAX13199.1"/>
    <property type="molecule type" value="Genomic_DNA"/>
</dbReference>
<dbReference type="PANTHER" id="PTHR12069">
    <property type="entry name" value="DNA-DIRECTED RNA POLYMERASES III 80 KDA POLYPEPTIDE RNA POLYMERASE III SUBUNIT 5"/>
    <property type="match status" value="1"/>
</dbReference>
<keyword evidence="2" id="KW-0240">DNA-directed RNA polymerase</keyword>
<proteinExistence type="predicted"/>
<sequence length="299" mass="34350">MAVRLKQEAEDDDYFPQDVEMDVFHDEVVQEIEVFLCPELASQMYLLQYPLQQDPTNHHDSLPKQARIKPQHGLVEMTHDMPRSMFAMDSSPHWGMKDRTFTSHTVPLQTHMCLGQLRDNRLQLFPLNHIAQMRPSLDHINTEMEASETKEPEDDTKKPVVFQRRESERAAMARRSSYAYKKASEDAEEWNELLVKPASSIRGVAPTSSTCVLPNSNHKEYLESLNYMPAVESSNEAPTQNGLVKQMSELLHKGLPVPFSILRMHAPDADEFDILEALSFCAVQVQGNYLLNSQRLRYH</sequence>
<feature type="region of interest" description="Disordered" evidence="1">
    <location>
        <begin position="145"/>
        <end position="168"/>
    </location>
</feature>
<dbReference type="Proteomes" id="UP000198406">
    <property type="component" value="Unassembled WGS sequence"/>
</dbReference>
<dbReference type="Pfam" id="PF04801">
    <property type="entry name" value="RPC5"/>
    <property type="match status" value="1"/>
</dbReference>
<evidence type="ECO:0000256" key="1">
    <source>
        <dbReference type="SAM" id="MobiDB-lite"/>
    </source>
</evidence>
<dbReference type="InParanoid" id="A0A1Z5JGS9"/>
<dbReference type="GO" id="GO:0042797">
    <property type="term" value="P:tRNA transcription by RNA polymerase III"/>
    <property type="evidence" value="ECO:0007669"/>
    <property type="project" value="TreeGrafter"/>
</dbReference>